<evidence type="ECO:0000313" key="3">
    <source>
        <dbReference type="Proteomes" id="UP000037035"/>
    </source>
</evidence>
<sequence length="141" mass="16069">MAGVLITRRRTVLRWEVIAVRRKLGEAEGKTSNGQPEHLWILTYPLVAVVKFDPFQMMDTSFKSQYHLLSQHLMYSLGWQKGYEESSKIGITGIAAKFSKDPEADFELQTHVPEQNTFIGLPENPLTILTSLFLLILHLTP</sequence>
<feature type="domain" description="Tet-like 2OG-Fe(II) oxygenase" evidence="1">
    <location>
        <begin position="72"/>
        <end position="120"/>
    </location>
</feature>
<name>A0A0L6VJ30_9BASI</name>
<dbReference type="EMBL" id="LAVV01005609">
    <property type="protein sequence ID" value="KNZ60758.1"/>
    <property type="molecule type" value="Genomic_DNA"/>
</dbReference>
<evidence type="ECO:0000259" key="1">
    <source>
        <dbReference type="Pfam" id="PF20515"/>
    </source>
</evidence>
<organism evidence="2 3">
    <name type="scientific">Puccinia sorghi</name>
    <dbReference type="NCBI Taxonomy" id="27349"/>
    <lineage>
        <taxon>Eukaryota</taxon>
        <taxon>Fungi</taxon>
        <taxon>Dikarya</taxon>
        <taxon>Basidiomycota</taxon>
        <taxon>Pucciniomycotina</taxon>
        <taxon>Pucciniomycetes</taxon>
        <taxon>Pucciniales</taxon>
        <taxon>Pucciniaceae</taxon>
        <taxon>Puccinia</taxon>
    </lineage>
</organism>
<dbReference type="Pfam" id="PF20515">
    <property type="entry name" value="2OG-FeII_Oxy_6"/>
    <property type="match status" value="1"/>
</dbReference>
<dbReference type="Proteomes" id="UP000037035">
    <property type="component" value="Unassembled WGS sequence"/>
</dbReference>
<evidence type="ECO:0000313" key="2">
    <source>
        <dbReference type="EMBL" id="KNZ60758.1"/>
    </source>
</evidence>
<gene>
    <name evidence="2" type="ORF">VP01_1504g3</name>
</gene>
<dbReference type="InterPro" id="IPR046798">
    <property type="entry name" value="2OG-FeII_Oxy_6"/>
</dbReference>
<reference evidence="2 3" key="1">
    <citation type="submission" date="2015-08" db="EMBL/GenBank/DDBJ databases">
        <title>Next Generation Sequencing and Analysis of the Genome of Puccinia sorghi L Schw, the Causal Agent of Maize Common Rust.</title>
        <authorList>
            <person name="Rochi L."/>
            <person name="Burguener G."/>
            <person name="Darino M."/>
            <person name="Turjanski A."/>
            <person name="Kreff E."/>
            <person name="Dieguez M.J."/>
            <person name="Sacco F."/>
        </authorList>
    </citation>
    <scope>NUCLEOTIDE SEQUENCE [LARGE SCALE GENOMIC DNA]</scope>
    <source>
        <strain evidence="2 3">RO10H11247</strain>
    </source>
</reference>
<dbReference type="AlphaFoldDB" id="A0A0L6VJ30"/>
<keyword evidence="3" id="KW-1185">Reference proteome</keyword>
<protein>
    <recommendedName>
        <fullName evidence="1">Tet-like 2OG-Fe(II) oxygenase domain-containing protein</fullName>
    </recommendedName>
</protein>
<proteinExistence type="predicted"/>
<comment type="caution">
    <text evidence="2">The sequence shown here is derived from an EMBL/GenBank/DDBJ whole genome shotgun (WGS) entry which is preliminary data.</text>
</comment>
<dbReference type="VEuPathDB" id="FungiDB:VP01_1504g3"/>
<accession>A0A0L6VJ30</accession>
<dbReference type="OrthoDB" id="10424785at2759"/>